<dbReference type="PANTHER" id="PTHR15032">
    <property type="entry name" value="N-ACYL-PHOSPHATIDYLETHANOLAMINE-HYDROLYZING PHOSPHOLIPASE D"/>
    <property type="match status" value="1"/>
</dbReference>
<dbReference type="Pfam" id="PF12706">
    <property type="entry name" value="Lactamase_B_2"/>
    <property type="match status" value="1"/>
</dbReference>
<dbReference type="InterPro" id="IPR001279">
    <property type="entry name" value="Metallo-B-lactamas"/>
</dbReference>
<dbReference type="RefSeq" id="WP_187505084.1">
    <property type="nucleotide sequence ID" value="NZ_CP162536.1"/>
</dbReference>
<keyword evidence="3" id="KW-1185">Reference proteome</keyword>
<dbReference type="Gene3D" id="3.60.15.10">
    <property type="entry name" value="Ribonuclease Z/Hydroxyacylglutathione hydrolase-like"/>
    <property type="match status" value="1"/>
</dbReference>
<gene>
    <name evidence="2" type="ORF">H8S47_17640</name>
</gene>
<evidence type="ECO:0000313" key="3">
    <source>
        <dbReference type="Proteomes" id="UP000597613"/>
    </source>
</evidence>
<sequence length="387" mass="42175">MLKVVGGIVLLAIVVLALAVTIVPRFLDRIYYRGPANAHFDGERFANPDNDADTQQIQPAGGGRAGFFWRYFTASDGRPTWPKTVAVNRTAPPARVEGERMVVTWVGHASVLVQTQGLNILTDPVWAEKAGPLGTGPRRVAEPGIAFDALPKIDLVLVSHNHYDHLDKVTLKRLWQRDRPRIVTSLGNDSVIGQTGAQATALDWGQRVAIKPGVDVVVTRNHHWGSRWFTDRNRALWSSFVVTLPDGNVFFAGDTGMGDGQWPVEAAALGPIRLALIPIGAFRFVDGQMESGSHIGPVDAVEVYSRLGAARAIPIHWGTFRLSFEGYDTPPKLLTAAMRCTGQTGFAPVAIGRPVAVARYVKPATVTPMPREVLLKCLDTPTVRAFR</sequence>
<evidence type="ECO:0000259" key="1">
    <source>
        <dbReference type="Pfam" id="PF12706"/>
    </source>
</evidence>
<dbReference type="EMBL" id="JACONT010000056">
    <property type="protein sequence ID" value="MBC3943505.1"/>
    <property type="molecule type" value="Genomic_DNA"/>
</dbReference>
<reference evidence="2 3" key="1">
    <citation type="submission" date="2020-08" db="EMBL/GenBank/DDBJ databases">
        <title>Putative novel bacterial strains isolated from necrotic wheat leaf tissues caused by Xanthomonas translucens.</title>
        <authorList>
            <person name="Tambong J.T."/>
        </authorList>
    </citation>
    <scope>NUCLEOTIDE SEQUENCE [LARGE SCALE GENOMIC DNA]</scope>
    <source>
        <strain evidence="3">DOAB 1063</strain>
    </source>
</reference>
<dbReference type="SUPFAM" id="SSF56281">
    <property type="entry name" value="Metallo-hydrolase/oxidoreductase"/>
    <property type="match status" value="1"/>
</dbReference>
<organism evidence="2 3">
    <name type="scientific">Sphingomonas albertensis</name>
    <dbReference type="NCBI Taxonomy" id="2762591"/>
    <lineage>
        <taxon>Bacteria</taxon>
        <taxon>Pseudomonadati</taxon>
        <taxon>Pseudomonadota</taxon>
        <taxon>Alphaproteobacteria</taxon>
        <taxon>Sphingomonadales</taxon>
        <taxon>Sphingomonadaceae</taxon>
        <taxon>Sphingomonas</taxon>
    </lineage>
</organism>
<evidence type="ECO:0000313" key="2">
    <source>
        <dbReference type="EMBL" id="MBC3943505.1"/>
    </source>
</evidence>
<name>A0ABR7ASU6_9SPHN</name>
<protein>
    <submittedName>
        <fullName evidence="2">MBL fold metallo-hydrolase</fullName>
    </submittedName>
</protein>
<accession>A0ABR7ASU6</accession>
<comment type="caution">
    <text evidence="2">The sequence shown here is derived from an EMBL/GenBank/DDBJ whole genome shotgun (WGS) entry which is preliminary data.</text>
</comment>
<feature type="domain" description="Metallo-beta-lactamase" evidence="1">
    <location>
        <begin position="119"/>
        <end position="317"/>
    </location>
</feature>
<dbReference type="PANTHER" id="PTHR15032:SF4">
    <property type="entry name" value="N-ACYL-PHOSPHATIDYLETHANOLAMINE-HYDROLYZING PHOSPHOLIPASE D"/>
    <property type="match status" value="1"/>
</dbReference>
<dbReference type="InterPro" id="IPR036866">
    <property type="entry name" value="RibonucZ/Hydroxyglut_hydro"/>
</dbReference>
<proteinExistence type="predicted"/>
<dbReference type="Proteomes" id="UP000597613">
    <property type="component" value="Unassembled WGS sequence"/>
</dbReference>